<proteinExistence type="predicted"/>
<feature type="region of interest" description="Disordered" evidence="1">
    <location>
        <begin position="1"/>
        <end position="22"/>
    </location>
</feature>
<evidence type="ECO:0000256" key="1">
    <source>
        <dbReference type="SAM" id="MobiDB-lite"/>
    </source>
</evidence>
<dbReference type="Proteomes" id="UP001492380">
    <property type="component" value="Unassembled WGS sequence"/>
</dbReference>
<comment type="caution">
    <text evidence="2">The sequence shown here is derived from an EMBL/GenBank/DDBJ whole genome shotgun (WGS) entry which is preliminary data.</text>
</comment>
<accession>A0ABR1YS84</accession>
<keyword evidence="3" id="KW-1185">Reference proteome</keyword>
<feature type="compositionally biased region" description="Low complexity" evidence="1">
    <location>
        <begin position="8"/>
        <end position="20"/>
    </location>
</feature>
<dbReference type="EMBL" id="JBBWRZ010000004">
    <property type="protein sequence ID" value="KAK8237846.1"/>
    <property type="molecule type" value="Genomic_DNA"/>
</dbReference>
<reference evidence="2 3" key="1">
    <citation type="submission" date="2024-04" db="EMBL/GenBank/DDBJ databases">
        <title>Phyllosticta paracitricarpa is synonymous to the EU quarantine fungus P. citricarpa based on phylogenomic analyses.</title>
        <authorList>
            <consortium name="Lawrence Berkeley National Laboratory"/>
            <person name="Van Ingen-Buijs V.A."/>
            <person name="Van Westerhoven A.C."/>
            <person name="Haridas S."/>
            <person name="Skiadas P."/>
            <person name="Martin F."/>
            <person name="Groenewald J.Z."/>
            <person name="Crous P.W."/>
            <person name="Seidl M.F."/>
        </authorList>
    </citation>
    <scope>NUCLEOTIDE SEQUENCE [LARGE SCALE GENOMIC DNA]</scope>
    <source>
        <strain evidence="2 3">CBS 123374</strain>
    </source>
</reference>
<evidence type="ECO:0000313" key="3">
    <source>
        <dbReference type="Proteomes" id="UP001492380"/>
    </source>
</evidence>
<sequence length="247" mass="28263">MEHEDKASTLSSSPMSAASESTEDHLESCVNSRCTQANIHGLRVYQTLISKCALVWDKMMDGMGLWEICKTIDNGQPSNPDDVSNTEAELQCVLEELSSAPYFEWTPADNEWVEKNFNFGPWQDLELAATDDDETTRQELNKRQQELLHNITQSPDYKKYLWFCRLKDEIKETQNALFEMMEKHPEHKDVLQKIITAIRELWIGGGEVFGLKYLHQKTTEMFEAGNQLVASFGAELPFRLGEAFEAS</sequence>
<protein>
    <submittedName>
        <fullName evidence="2">Uncharacterized protein</fullName>
    </submittedName>
</protein>
<name>A0ABR1YS84_9PEZI</name>
<organism evidence="2 3">
    <name type="scientific">Phyllosticta capitalensis</name>
    <dbReference type="NCBI Taxonomy" id="121624"/>
    <lineage>
        <taxon>Eukaryota</taxon>
        <taxon>Fungi</taxon>
        <taxon>Dikarya</taxon>
        <taxon>Ascomycota</taxon>
        <taxon>Pezizomycotina</taxon>
        <taxon>Dothideomycetes</taxon>
        <taxon>Dothideomycetes incertae sedis</taxon>
        <taxon>Botryosphaeriales</taxon>
        <taxon>Phyllostictaceae</taxon>
        <taxon>Phyllosticta</taxon>
    </lineage>
</organism>
<evidence type="ECO:0000313" key="2">
    <source>
        <dbReference type="EMBL" id="KAK8237846.1"/>
    </source>
</evidence>
<gene>
    <name evidence="2" type="ORF">HDK90DRAFT_549810</name>
</gene>